<organism evidence="3">
    <name type="scientific">Bradyrhizobium diazoefficiens</name>
    <dbReference type="NCBI Taxonomy" id="1355477"/>
    <lineage>
        <taxon>Bacteria</taxon>
        <taxon>Pseudomonadati</taxon>
        <taxon>Pseudomonadota</taxon>
        <taxon>Alphaproteobacteria</taxon>
        <taxon>Hyphomicrobiales</taxon>
        <taxon>Nitrobacteraceae</taxon>
        <taxon>Bradyrhizobium</taxon>
    </lineage>
</organism>
<reference evidence="2" key="1">
    <citation type="submission" date="2020-05" db="EMBL/GenBank/DDBJ databases">
        <title>Complete genome sequence of Bradyrhizobium diazoefficiens XF3 isolated from soybean nodule.</title>
        <authorList>
            <person name="Noda R."/>
            <person name="Kakizaki K."/>
            <person name="Minamisawa K."/>
        </authorList>
    </citation>
    <scope>NUCLEOTIDE SEQUENCE</scope>
    <source>
        <strain evidence="2">XF3</strain>
    </source>
</reference>
<accession>A0A810BRA1</accession>
<dbReference type="EMBL" id="AP023098">
    <property type="protein sequence ID" value="BCE79488.1"/>
    <property type="molecule type" value="Genomic_DNA"/>
</dbReference>
<evidence type="ECO:0000259" key="1">
    <source>
        <dbReference type="Pfam" id="PF22324"/>
    </source>
</evidence>
<dbReference type="InterPro" id="IPR054382">
    <property type="entry name" value="wHTH_alphaproteobact"/>
</dbReference>
<feature type="domain" description="Winged helix" evidence="1">
    <location>
        <begin position="14"/>
        <end position="88"/>
    </location>
</feature>
<dbReference type="Pfam" id="PF22324">
    <property type="entry name" value="HTH_91"/>
    <property type="match status" value="1"/>
</dbReference>
<reference evidence="3" key="2">
    <citation type="submission" date="2020-05" db="EMBL/GenBank/DDBJ databases">
        <title>Complete genome sequence of Bradyrhizobium diazoefficiens XF9 isolated from soybean nodule.</title>
        <authorList>
            <person name="Noda R."/>
            <person name="Kakizaki K."/>
            <person name="Minamisawa K."/>
        </authorList>
    </citation>
    <scope>NUCLEOTIDE SEQUENCE</scope>
    <source>
        <strain evidence="3">XF9</strain>
    </source>
</reference>
<sequence length="90" mass="10095">MSSITIRMPSGSRLTFAGREAWTLQRLIEAGSRGVTTIDHPAPRWSHYIFKLRRAGLTITTEYEPHRGSFPGTHGRYRLETPITVVAEAA</sequence>
<dbReference type="RefSeq" id="WP_182872467.1">
    <property type="nucleotide sequence ID" value="NZ_AP022639.1"/>
</dbReference>
<dbReference type="AlphaFoldDB" id="A0A810BRA1"/>
<proteinExistence type="predicted"/>
<evidence type="ECO:0000313" key="2">
    <source>
        <dbReference type="EMBL" id="BCE35884.1"/>
    </source>
</evidence>
<gene>
    <name evidence="2" type="ORF">XF3B_09150</name>
    <name evidence="3" type="ORF">XF9B_09090</name>
</gene>
<evidence type="ECO:0000313" key="3">
    <source>
        <dbReference type="EMBL" id="BCE79488.1"/>
    </source>
</evidence>
<dbReference type="EMBL" id="AP023093">
    <property type="protein sequence ID" value="BCE35884.1"/>
    <property type="molecule type" value="Genomic_DNA"/>
</dbReference>
<protein>
    <recommendedName>
        <fullName evidence="1">Winged helix domain-containing protein</fullName>
    </recommendedName>
</protein>
<name>A0A810BRA1_9BRAD</name>